<feature type="region of interest" description="Disordered" evidence="2">
    <location>
        <begin position="1"/>
        <end position="70"/>
    </location>
</feature>
<feature type="region of interest" description="Disordered" evidence="2">
    <location>
        <begin position="417"/>
        <end position="456"/>
    </location>
</feature>
<gene>
    <name evidence="3" type="ORF">L211DRAFT_844347</name>
</gene>
<feature type="region of interest" description="Disordered" evidence="2">
    <location>
        <begin position="159"/>
        <end position="182"/>
    </location>
</feature>
<feature type="compositionally biased region" description="Low complexity" evidence="2">
    <location>
        <begin position="436"/>
        <end position="445"/>
    </location>
</feature>
<sequence>MSRFAYPSPPSSVRANSRTFKPGALTPQNSSPTSILTRDSSGTIGSMESLGSLRSKRPSPKFSLFPPPDYPNEVVEASIPTLIAARAPTNAKSVPNFKPPSETINPPETANVHNQMPRAVSNPETGIKKVMDKLSQKAENKRDRGLSLKDTFKRLLSKKSSASLKNNSSESEKQSVEMLKRGNSVVSTSSSYIEDGIFANGTPNTPGLPEEDGVPDLANIKTRQRVIRRVRSEADFSPKISRFNFASPANIGPPPAELPPTPEIPPYHQQQASSRSYPARQDSLQYASANSDQAPGPQVSIQSSTDHSVIILPHISINSCEEPPLLDSGLVIREGNDDSSSNSDFFYLETRLAALENENGRAEVYTPFDDQFGVYPEEQQKHLYPESVTENIQLSDPFYSPVGFSNARLDALNSANNSYHSSSRLRGKGNMSSGQPRTSRTGSPSPRSPDPENVPRGILDTFIENLIRNGHGKAGDRGGGLLTSIHYNEEDGPGNKLSNVRQTLAWAIGENEVLDFSTTMALADFVMGSLDAFTYDKWQKTEKVKQQRQLLKAQKERLDHAIERAKDADAMLKEEEMGLEEDQKEVMRSSLQLTDIMGGECCPP</sequence>
<feature type="region of interest" description="Disordered" evidence="2">
    <location>
        <begin position="195"/>
        <end position="215"/>
    </location>
</feature>
<feature type="coiled-coil region" evidence="1">
    <location>
        <begin position="541"/>
        <end position="575"/>
    </location>
</feature>
<organism evidence="3 4">
    <name type="scientific">Terfezia boudieri ATCC MYA-4762</name>
    <dbReference type="NCBI Taxonomy" id="1051890"/>
    <lineage>
        <taxon>Eukaryota</taxon>
        <taxon>Fungi</taxon>
        <taxon>Dikarya</taxon>
        <taxon>Ascomycota</taxon>
        <taxon>Pezizomycotina</taxon>
        <taxon>Pezizomycetes</taxon>
        <taxon>Pezizales</taxon>
        <taxon>Pezizaceae</taxon>
        <taxon>Terfezia</taxon>
    </lineage>
</organism>
<dbReference type="AlphaFoldDB" id="A0A3N4M6M5"/>
<dbReference type="OrthoDB" id="5363091at2759"/>
<dbReference type="InParanoid" id="A0A3N4M6M5"/>
<dbReference type="EMBL" id="ML121527">
    <property type="protein sequence ID" value="RPB29349.1"/>
    <property type="molecule type" value="Genomic_DNA"/>
</dbReference>
<name>A0A3N4M6M5_9PEZI</name>
<evidence type="ECO:0000313" key="4">
    <source>
        <dbReference type="Proteomes" id="UP000267821"/>
    </source>
</evidence>
<feature type="region of interest" description="Disordered" evidence="2">
    <location>
        <begin position="243"/>
        <end position="280"/>
    </location>
</feature>
<feature type="compositionally biased region" description="Pro residues" evidence="2">
    <location>
        <begin position="251"/>
        <end position="265"/>
    </location>
</feature>
<feature type="compositionally biased region" description="Polar residues" evidence="2">
    <location>
        <begin position="26"/>
        <end position="46"/>
    </location>
</feature>
<evidence type="ECO:0000256" key="1">
    <source>
        <dbReference type="SAM" id="Coils"/>
    </source>
</evidence>
<keyword evidence="4" id="KW-1185">Reference proteome</keyword>
<feature type="compositionally biased region" description="Polar residues" evidence="2">
    <location>
        <begin position="268"/>
        <end position="280"/>
    </location>
</feature>
<feature type="compositionally biased region" description="Polar residues" evidence="2">
    <location>
        <begin position="417"/>
        <end position="435"/>
    </location>
</feature>
<feature type="region of interest" description="Disordered" evidence="2">
    <location>
        <begin position="90"/>
        <end position="121"/>
    </location>
</feature>
<feature type="compositionally biased region" description="Basic and acidic residues" evidence="2">
    <location>
        <begin position="170"/>
        <end position="180"/>
    </location>
</feature>
<protein>
    <submittedName>
        <fullName evidence="3">Uncharacterized protein</fullName>
    </submittedName>
</protein>
<feature type="compositionally biased region" description="Polar residues" evidence="2">
    <location>
        <begin position="102"/>
        <end position="114"/>
    </location>
</feature>
<keyword evidence="1" id="KW-0175">Coiled coil</keyword>
<reference evidence="3 4" key="1">
    <citation type="journal article" date="2018" name="Nat. Ecol. Evol.">
        <title>Pezizomycetes genomes reveal the molecular basis of ectomycorrhizal truffle lifestyle.</title>
        <authorList>
            <person name="Murat C."/>
            <person name="Payen T."/>
            <person name="Noel B."/>
            <person name="Kuo A."/>
            <person name="Morin E."/>
            <person name="Chen J."/>
            <person name="Kohler A."/>
            <person name="Krizsan K."/>
            <person name="Balestrini R."/>
            <person name="Da Silva C."/>
            <person name="Montanini B."/>
            <person name="Hainaut M."/>
            <person name="Levati E."/>
            <person name="Barry K.W."/>
            <person name="Belfiori B."/>
            <person name="Cichocki N."/>
            <person name="Clum A."/>
            <person name="Dockter R.B."/>
            <person name="Fauchery L."/>
            <person name="Guy J."/>
            <person name="Iotti M."/>
            <person name="Le Tacon F."/>
            <person name="Lindquist E.A."/>
            <person name="Lipzen A."/>
            <person name="Malagnac F."/>
            <person name="Mello A."/>
            <person name="Molinier V."/>
            <person name="Miyauchi S."/>
            <person name="Poulain J."/>
            <person name="Riccioni C."/>
            <person name="Rubini A."/>
            <person name="Sitrit Y."/>
            <person name="Splivallo R."/>
            <person name="Traeger S."/>
            <person name="Wang M."/>
            <person name="Zifcakova L."/>
            <person name="Wipf D."/>
            <person name="Zambonelli A."/>
            <person name="Paolocci F."/>
            <person name="Nowrousian M."/>
            <person name="Ottonello S."/>
            <person name="Baldrian P."/>
            <person name="Spatafora J.W."/>
            <person name="Henrissat B."/>
            <person name="Nagy L.G."/>
            <person name="Aury J.M."/>
            <person name="Wincker P."/>
            <person name="Grigoriev I.V."/>
            <person name="Bonfante P."/>
            <person name="Martin F.M."/>
        </authorList>
    </citation>
    <scope>NUCLEOTIDE SEQUENCE [LARGE SCALE GENOMIC DNA]</scope>
    <source>
        <strain evidence="3 4">ATCC MYA-4762</strain>
    </source>
</reference>
<evidence type="ECO:0000313" key="3">
    <source>
        <dbReference type="EMBL" id="RPB29349.1"/>
    </source>
</evidence>
<evidence type="ECO:0000256" key="2">
    <source>
        <dbReference type="SAM" id="MobiDB-lite"/>
    </source>
</evidence>
<proteinExistence type="predicted"/>
<feature type="compositionally biased region" description="Low complexity" evidence="2">
    <location>
        <begin position="159"/>
        <end position="169"/>
    </location>
</feature>
<dbReference type="Proteomes" id="UP000267821">
    <property type="component" value="Unassembled WGS sequence"/>
</dbReference>
<accession>A0A3N4M6M5</accession>